<protein>
    <recommendedName>
        <fullName evidence="17">Integrase catalytic domain-containing protein</fullName>
    </recommendedName>
</protein>
<dbReference type="GO" id="GO:0005634">
    <property type="term" value="C:nucleus"/>
    <property type="evidence" value="ECO:0007669"/>
    <property type="project" value="UniProtKB-ARBA"/>
</dbReference>
<keyword evidence="1" id="KW-0815">Transposition</keyword>
<evidence type="ECO:0000256" key="2">
    <source>
        <dbReference type="ARBA" id="ARBA00022695"/>
    </source>
</evidence>
<evidence type="ECO:0000256" key="4">
    <source>
        <dbReference type="ARBA" id="ARBA00022723"/>
    </source>
</evidence>
<dbReference type="PANTHER" id="PTHR42648">
    <property type="entry name" value="TRANSPOSASE, PUTATIVE-RELATED"/>
    <property type="match status" value="1"/>
</dbReference>
<evidence type="ECO:0000313" key="19">
    <source>
        <dbReference type="Proteomes" id="UP000230002"/>
    </source>
</evidence>
<dbReference type="PANTHER" id="PTHR42648:SF11">
    <property type="entry name" value="TRANSPOSON TY4-P GAG-POL POLYPROTEIN"/>
    <property type="match status" value="1"/>
</dbReference>
<organism evidence="18 19">
    <name type="scientific">Ganoderma sinense ZZ0214-1</name>
    <dbReference type="NCBI Taxonomy" id="1077348"/>
    <lineage>
        <taxon>Eukaryota</taxon>
        <taxon>Fungi</taxon>
        <taxon>Dikarya</taxon>
        <taxon>Basidiomycota</taxon>
        <taxon>Agaricomycotina</taxon>
        <taxon>Agaricomycetes</taxon>
        <taxon>Polyporales</taxon>
        <taxon>Polyporaceae</taxon>
        <taxon>Ganoderma</taxon>
    </lineage>
</organism>
<keyword evidence="12" id="KW-0233">DNA recombination</keyword>
<dbReference type="OrthoDB" id="3054497at2759"/>
<evidence type="ECO:0000256" key="3">
    <source>
        <dbReference type="ARBA" id="ARBA00022722"/>
    </source>
</evidence>
<sequence>MSNGLTSFVPVLTGPNYLQWAPKMQAFLQTTGRWMQPMTKTCPTLVATPSNQDKVDTWNEDDTATRGSIRLRVDDSIGTAIDSKTTAKQVWDYLKDTYGKPGIPVVYQDFCAAMGISIPSDSNPIPAMDKLCAHFQTLETNQFAVAEHIKGMILLSKLPSAMDPIIQVYTSGLTATQTTPAVQLVTFDEVRNRVIMYWEQRQGRHQQKPRDSANKISAVKRKPQDPTFRQQQQCPQGQHQHQQRPYGQQHQQQRLRGSSSKAIVAGAEDVAVPSSTKGEMDTLPQSRDPRALLHKPVRAETGANHQYPALRRAFTLAKELGVEPTTERIRKLEMLVVAGNRSKDPVLTPTTELHSTRSSPESSATYSEDSRTTSPNVSRSPTPFAGSSVRIVEVDSGEDTDGEEHAAKRPRRTLKERIRPHLRERIGAVVKDEDMEETVSLGLSSEDEQDDDIEEFFDRQCFPVPSYHKYQHEILLYDDYSSYTWSISLRTKDNALQSTRQWFSYVETQYGAKVIKWKSDSGGELKSHAFTNMLKDKGIEIIPSTPHIHQQNGRAERIIRTLMDKSEAMRHDACIPQSWWEFSFEHAAHLHNRTPTQLLLLYSLMTAMSHAVLPQNLPQRARVRRETSHLHQLQLYPLYLLNLAHSAERTYQKCNTLCCRNLLRLTGQARKNRDGLRESGKYQFAKAMSMRSAECDPPVPIPHSMRTHREPTPVISSSSSDDEEEEDMGSDPIPAFVLPQPESPAPSPDRSDPDDDDDDDDDEEEESEEESSGQSSDEVEGVLRAARTDVAQLCREGGASLIQFLIAKAIPPDDGEKVPPANVREWTYRDITSLPNAERKEWFTACREELEALRRRDVYDLVDRPKGRKVVKNRWVFDVKTDGRKKARLVAKGFSQVEGEDFDKIFSPVVRFETVHLIMALAALEDWHISGLDVRSAYLYGKLDEEIYLEQPEGFRISGSEHKVFRLKCALYGLKQAGLAWWRTLSESMKLMGYKRLTNDAGLYIYKRHSDGELVVVIVYVDDALFCGRDKKLVALLKARFMKKWECRDLGDAKEFLCMRITRIGRKIF</sequence>
<feature type="region of interest" description="Disordered" evidence="16">
    <location>
        <begin position="343"/>
        <end position="411"/>
    </location>
</feature>
<evidence type="ECO:0000256" key="16">
    <source>
        <dbReference type="SAM" id="MobiDB-lite"/>
    </source>
</evidence>
<keyword evidence="9" id="KW-0229">DNA integration</keyword>
<keyword evidence="4" id="KW-0479">Metal-binding</keyword>
<keyword evidence="6" id="KW-0378">Hydrolase</keyword>
<comment type="catalytic activity">
    <reaction evidence="15">
        <text>DNA(n) + a 2'-deoxyribonucleoside 5'-triphosphate = DNA(n+1) + diphosphate</text>
        <dbReference type="Rhea" id="RHEA:22508"/>
        <dbReference type="Rhea" id="RHEA-COMP:17339"/>
        <dbReference type="Rhea" id="RHEA-COMP:17340"/>
        <dbReference type="ChEBI" id="CHEBI:33019"/>
        <dbReference type="ChEBI" id="CHEBI:61560"/>
        <dbReference type="ChEBI" id="CHEBI:173112"/>
        <dbReference type="EC" id="2.7.7.7"/>
    </reaction>
</comment>
<keyword evidence="7" id="KW-0460">Magnesium</keyword>
<keyword evidence="5" id="KW-0255">Endonuclease</keyword>
<dbReference type="InterPro" id="IPR043502">
    <property type="entry name" value="DNA/RNA_pol_sf"/>
</dbReference>
<dbReference type="EMBL" id="AYKW01000034">
    <property type="protein sequence ID" value="PIL27127.1"/>
    <property type="molecule type" value="Genomic_DNA"/>
</dbReference>
<evidence type="ECO:0000256" key="12">
    <source>
        <dbReference type="ARBA" id="ARBA00023172"/>
    </source>
</evidence>
<keyword evidence="11" id="KW-0808">Transferase</keyword>
<keyword evidence="3" id="KW-0540">Nuclease</keyword>
<keyword evidence="10" id="KW-0695">RNA-directed DNA polymerase</keyword>
<name>A0A2G8S055_9APHY</name>
<evidence type="ECO:0000259" key="17">
    <source>
        <dbReference type="PROSITE" id="PS50994"/>
    </source>
</evidence>
<feature type="compositionally biased region" description="Low complexity" evidence="16">
    <location>
        <begin position="229"/>
        <end position="254"/>
    </location>
</feature>
<evidence type="ECO:0000313" key="18">
    <source>
        <dbReference type="EMBL" id="PIL27127.1"/>
    </source>
</evidence>
<feature type="region of interest" description="Disordered" evidence="16">
    <location>
        <begin position="687"/>
        <end position="780"/>
    </location>
</feature>
<dbReference type="Pfam" id="PF14223">
    <property type="entry name" value="Retrotran_gag_2"/>
    <property type="match status" value="1"/>
</dbReference>
<feature type="region of interest" description="Disordered" evidence="16">
    <location>
        <begin position="200"/>
        <end position="287"/>
    </location>
</feature>
<evidence type="ECO:0000256" key="13">
    <source>
        <dbReference type="ARBA" id="ARBA00023268"/>
    </source>
</evidence>
<comment type="caution">
    <text evidence="18">The sequence shown here is derived from an EMBL/GenBank/DDBJ whole genome shotgun (WGS) entry which is preliminary data.</text>
</comment>
<evidence type="ECO:0000256" key="1">
    <source>
        <dbReference type="ARBA" id="ARBA00022578"/>
    </source>
</evidence>
<dbReference type="GO" id="GO:0016787">
    <property type="term" value="F:hydrolase activity"/>
    <property type="evidence" value="ECO:0007669"/>
    <property type="project" value="UniProtKB-KW"/>
</dbReference>
<evidence type="ECO:0000256" key="7">
    <source>
        <dbReference type="ARBA" id="ARBA00022842"/>
    </source>
</evidence>
<evidence type="ECO:0000256" key="11">
    <source>
        <dbReference type="ARBA" id="ARBA00022932"/>
    </source>
</evidence>
<proteinExistence type="predicted"/>
<dbReference type="GO" id="GO:0046872">
    <property type="term" value="F:metal ion binding"/>
    <property type="evidence" value="ECO:0007669"/>
    <property type="project" value="UniProtKB-KW"/>
</dbReference>
<keyword evidence="2" id="KW-0548">Nucleotidyltransferase</keyword>
<dbReference type="GO" id="GO:0004519">
    <property type="term" value="F:endonuclease activity"/>
    <property type="evidence" value="ECO:0007669"/>
    <property type="project" value="UniProtKB-KW"/>
</dbReference>
<dbReference type="GO" id="GO:0015074">
    <property type="term" value="P:DNA integration"/>
    <property type="evidence" value="ECO:0007669"/>
    <property type="project" value="UniProtKB-KW"/>
</dbReference>
<dbReference type="SUPFAM" id="SSF53098">
    <property type="entry name" value="Ribonuclease H-like"/>
    <property type="match status" value="1"/>
</dbReference>
<feature type="compositionally biased region" description="Acidic residues" evidence="16">
    <location>
        <begin position="752"/>
        <end position="771"/>
    </location>
</feature>
<dbReference type="InterPro" id="IPR039537">
    <property type="entry name" value="Retrotran_Ty1/copia-like"/>
</dbReference>
<comment type="catalytic activity">
    <reaction evidence="14">
        <text>DNA(n) + a 2'-deoxyribonucleoside 5'-triphosphate = DNA(n+1) + diphosphate</text>
        <dbReference type="Rhea" id="RHEA:22508"/>
        <dbReference type="Rhea" id="RHEA-COMP:17339"/>
        <dbReference type="Rhea" id="RHEA-COMP:17340"/>
        <dbReference type="ChEBI" id="CHEBI:33019"/>
        <dbReference type="ChEBI" id="CHEBI:61560"/>
        <dbReference type="ChEBI" id="CHEBI:173112"/>
        <dbReference type="EC" id="2.7.7.49"/>
    </reaction>
</comment>
<dbReference type="STRING" id="1077348.A0A2G8S055"/>
<dbReference type="AlphaFoldDB" id="A0A2G8S055"/>
<dbReference type="InterPro" id="IPR013103">
    <property type="entry name" value="RVT_2"/>
</dbReference>
<gene>
    <name evidence="18" type="ORF">GSI_10268</name>
</gene>
<evidence type="ECO:0000256" key="5">
    <source>
        <dbReference type="ARBA" id="ARBA00022759"/>
    </source>
</evidence>
<dbReference type="GO" id="GO:0003964">
    <property type="term" value="F:RNA-directed DNA polymerase activity"/>
    <property type="evidence" value="ECO:0007669"/>
    <property type="project" value="UniProtKB-KW"/>
</dbReference>
<dbReference type="GO" id="GO:0032196">
    <property type="term" value="P:transposition"/>
    <property type="evidence" value="ECO:0007669"/>
    <property type="project" value="UniProtKB-KW"/>
</dbReference>
<dbReference type="Gene3D" id="3.30.420.10">
    <property type="entry name" value="Ribonuclease H-like superfamily/Ribonuclease H"/>
    <property type="match status" value="1"/>
</dbReference>
<dbReference type="GO" id="GO:0003723">
    <property type="term" value="F:RNA binding"/>
    <property type="evidence" value="ECO:0007669"/>
    <property type="project" value="UniProtKB-KW"/>
</dbReference>
<dbReference type="PROSITE" id="PS50994">
    <property type="entry name" value="INTEGRASE"/>
    <property type="match status" value="1"/>
</dbReference>
<evidence type="ECO:0000256" key="15">
    <source>
        <dbReference type="ARBA" id="ARBA00049244"/>
    </source>
</evidence>
<keyword evidence="13" id="KW-0511">Multifunctional enzyme</keyword>
<keyword evidence="11" id="KW-0239">DNA-directed DNA polymerase</keyword>
<evidence type="ECO:0000256" key="10">
    <source>
        <dbReference type="ARBA" id="ARBA00022918"/>
    </source>
</evidence>
<keyword evidence="8" id="KW-0694">RNA-binding</keyword>
<evidence type="ECO:0000256" key="14">
    <source>
        <dbReference type="ARBA" id="ARBA00048173"/>
    </source>
</evidence>
<feature type="domain" description="Integrase catalytic" evidence="17">
    <location>
        <begin position="441"/>
        <end position="622"/>
    </location>
</feature>
<reference evidence="18 19" key="1">
    <citation type="journal article" date="2015" name="Sci. Rep.">
        <title>Chromosome-level genome map provides insights into diverse defense mechanisms in the medicinal fungus Ganoderma sinense.</title>
        <authorList>
            <person name="Zhu Y."/>
            <person name="Xu J."/>
            <person name="Sun C."/>
            <person name="Zhou S."/>
            <person name="Xu H."/>
            <person name="Nelson D.R."/>
            <person name="Qian J."/>
            <person name="Song J."/>
            <person name="Luo H."/>
            <person name="Xiang L."/>
            <person name="Li Y."/>
            <person name="Xu Z."/>
            <person name="Ji A."/>
            <person name="Wang L."/>
            <person name="Lu S."/>
            <person name="Hayward A."/>
            <person name="Sun W."/>
            <person name="Li X."/>
            <person name="Schwartz D.C."/>
            <person name="Wang Y."/>
            <person name="Chen S."/>
        </authorList>
    </citation>
    <scope>NUCLEOTIDE SEQUENCE [LARGE SCALE GENOMIC DNA]</scope>
    <source>
        <strain evidence="18 19">ZZ0214-1</strain>
    </source>
</reference>
<evidence type="ECO:0000256" key="9">
    <source>
        <dbReference type="ARBA" id="ARBA00022908"/>
    </source>
</evidence>
<feature type="compositionally biased region" description="Polar residues" evidence="16">
    <location>
        <begin position="348"/>
        <end position="381"/>
    </location>
</feature>
<dbReference type="InterPro" id="IPR001584">
    <property type="entry name" value="Integrase_cat-core"/>
</dbReference>
<feature type="compositionally biased region" description="Acidic residues" evidence="16">
    <location>
        <begin position="720"/>
        <end position="729"/>
    </location>
</feature>
<dbReference type="SUPFAM" id="SSF56672">
    <property type="entry name" value="DNA/RNA polymerases"/>
    <property type="match status" value="1"/>
</dbReference>
<evidence type="ECO:0000256" key="8">
    <source>
        <dbReference type="ARBA" id="ARBA00022884"/>
    </source>
</evidence>
<dbReference type="Proteomes" id="UP000230002">
    <property type="component" value="Unassembled WGS sequence"/>
</dbReference>
<evidence type="ECO:0000256" key="6">
    <source>
        <dbReference type="ARBA" id="ARBA00022801"/>
    </source>
</evidence>
<dbReference type="Pfam" id="PF07727">
    <property type="entry name" value="RVT_2"/>
    <property type="match status" value="1"/>
</dbReference>
<dbReference type="InterPro" id="IPR012337">
    <property type="entry name" value="RNaseH-like_sf"/>
</dbReference>
<dbReference type="GO" id="GO:0006310">
    <property type="term" value="P:DNA recombination"/>
    <property type="evidence" value="ECO:0007669"/>
    <property type="project" value="UniProtKB-KW"/>
</dbReference>
<accession>A0A2G8S055</accession>
<dbReference type="InterPro" id="IPR036397">
    <property type="entry name" value="RNaseH_sf"/>
</dbReference>
<dbReference type="GO" id="GO:0003887">
    <property type="term" value="F:DNA-directed DNA polymerase activity"/>
    <property type="evidence" value="ECO:0007669"/>
    <property type="project" value="UniProtKB-KW"/>
</dbReference>
<keyword evidence="19" id="KW-1185">Reference proteome</keyword>